<organism evidence="1">
    <name type="scientific">Physcomitrium patens</name>
    <name type="common">Spreading-leaved earth moss</name>
    <name type="synonym">Physcomitrella patens</name>
    <dbReference type="NCBI Taxonomy" id="3218"/>
    <lineage>
        <taxon>Eukaryota</taxon>
        <taxon>Viridiplantae</taxon>
        <taxon>Streptophyta</taxon>
        <taxon>Embryophyta</taxon>
        <taxon>Bryophyta</taxon>
        <taxon>Bryophytina</taxon>
        <taxon>Bryopsida</taxon>
        <taxon>Funariidae</taxon>
        <taxon>Funariales</taxon>
        <taxon>Funariaceae</taxon>
        <taxon>Physcomitrium</taxon>
    </lineage>
</organism>
<dbReference type="EnsemblPlants" id="Pp3c4_28750V3.1">
    <property type="protein sequence ID" value="PAC:32921014.CDS.1"/>
    <property type="gene ID" value="Pp3c4_28750"/>
</dbReference>
<evidence type="ECO:0000313" key="1">
    <source>
        <dbReference type="EMBL" id="PNR55985.1"/>
    </source>
</evidence>
<reference evidence="1 3" key="1">
    <citation type="journal article" date="2008" name="Science">
        <title>The Physcomitrella genome reveals evolutionary insights into the conquest of land by plants.</title>
        <authorList>
            <person name="Rensing S."/>
            <person name="Lang D."/>
            <person name="Zimmer A."/>
            <person name="Terry A."/>
            <person name="Salamov A."/>
            <person name="Shapiro H."/>
            <person name="Nishiyama T."/>
            <person name="Perroud P.-F."/>
            <person name="Lindquist E."/>
            <person name="Kamisugi Y."/>
            <person name="Tanahashi T."/>
            <person name="Sakakibara K."/>
            <person name="Fujita T."/>
            <person name="Oishi K."/>
            <person name="Shin-I T."/>
            <person name="Kuroki Y."/>
            <person name="Toyoda A."/>
            <person name="Suzuki Y."/>
            <person name="Hashimoto A."/>
            <person name="Yamaguchi K."/>
            <person name="Sugano A."/>
            <person name="Kohara Y."/>
            <person name="Fujiyama A."/>
            <person name="Anterola A."/>
            <person name="Aoki S."/>
            <person name="Ashton N."/>
            <person name="Barbazuk W.B."/>
            <person name="Barker E."/>
            <person name="Bennetzen J."/>
            <person name="Bezanilla M."/>
            <person name="Blankenship R."/>
            <person name="Cho S.H."/>
            <person name="Dutcher S."/>
            <person name="Estelle M."/>
            <person name="Fawcett J.A."/>
            <person name="Gundlach H."/>
            <person name="Hanada K."/>
            <person name="Heyl A."/>
            <person name="Hicks K.A."/>
            <person name="Hugh J."/>
            <person name="Lohr M."/>
            <person name="Mayer K."/>
            <person name="Melkozernov A."/>
            <person name="Murata T."/>
            <person name="Nelson D."/>
            <person name="Pils B."/>
            <person name="Prigge M."/>
            <person name="Reiss B."/>
            <person name="Renner T."/>
            <person name="Rombauts S."/>
            <person name="Rushton P."/>
            <person name="Sanderfoot A."/>
            <person name="Schween G."/>
            <person name="Shiu S.-H."/>
            <person name="Stueber K."/>
            <person name="Theodoulou F.L."/>
            <person name="Tu H."/>
            <person name="Van de Peer Y."/>
            <person name="Verrier P.J."/>
            <person name="Waters E."/>
            <person name="Wood A."/>
            <person name="Yang L."/>
            <person name="Cove D."/>
            <person name="Cuming A."/>
            <person name="Hasebe M."/>
            <person name="Lucas S."/>
            <person name="Mishler D.B."/>
            <person name="Reski R."/>
            <person name="Grigoriev I."/>
            <person name="Quatrano R.S."/>
            <person name="Boore J.L."/>
        </authorList>
    </citation>
    <scope>NUCLEOTIDE SEQUENCE [LARGE SCALE GENOMIC DNA]</scope>
    <source>
        <strain evidence="2 3">cv. Gransden 2004</strain>
    </source>
</reference>
<evidence type="ECO:0000313" key="3">
    <source>
        <dbReference type="Proteomes" id="UP000006727"/>
    </source>
</evidence>
<accession>A0A2K1KQD6</accession>
<dbReference type="Gramene" id="Pp3c4_28750V3.1">
    <property type="protein sequence ID" value="PAC:32921014.CDS.1"/>
    <property type="gene ID" value="Pp3c4_28750"/>
</dbReference>
<evidence type="ECO:0000313" key="2">
    <source>
        <dbReference type="EnsemblPlants" id="PAC:32921014.CDS.1"/>
    </source>
</evidence>
<proteinExistence type="predicted"/>
<reference evidence="1 3" key="2">
    <citation type="journal article" date="2018" name="Plant J.">
        <title>The Physcomitrella patens chromosome-scale assembly reveals moss genome structure and evolution.</title>
        <authorList>
            <person name="Lang D."/>
            <person name="Ullrich K.K."/>
            <person name="Murat F."/>
            <person name="Fuchs J."/>
            <person name="Jenkins J."/>
            <person name="Haas F.B."/>
            <person name="Piednoel M."/>
            <person name="Gundlach H."/>
            <person name="Van Bel M."/>
            <person name="Meyberg R."/>
            <person name="Vives C."/>
            <person name="Morata J."/>
            <person name="Symeonidi A."/>
            <person name="Hiss M."/>
            <person name="Muchero W."/>
            <person name="Kamisugi Y."/>
            <person name="Saleh O."/>
            <person name="Blanc G."/>
            <person name="Decker E.L."/>
            <person name="van Gessel N."/>
            <person name="Grimwood J."/>
            <person name="Hayes R.D."/>
            <person name="Graham S.W."/>
            <person name="Gunter L.E."/>
            <person name="McDaniel S.F."/>
            <person name="Hoernstein S.N.W."/>
            <person name="Larsson A."/>
            <person name="Li F.W."/>
            <person name="Perroud P.F."/>
            <person name="Phillips J."/>
            <person name="Ranjan P."/>
            <person name="Rokshar D.S."/>
            <person name="Rothfels C.J."/>
            <person name="Schneider L."/>
            <person name="Shu S."/>
            <person name="Stevenson D.W."/>
            <person name="Thummler F."/>
            <person name="Tillich M."/>
            <person name="Villarreal Aguilar J.C."/>
            <person name="Widiez T."/>
            <person name="Wong G.K."/>
            <person name="Wymore A."/>
            <person name="Zhang Y."/>
            <person name="Zimmer A.D."/>
            <person name="Quatrano R.S."/>
            <person name="Mayer K.F.X."/>
            <person name="Goodstein D."/>
            <person name="Casacuberta J.M."/>
            <person name="Vandepoele K."/>
            <person name="Reski R."/>
            <person name="Cuming A.C."/>
            <person name="Tuskan G.A."/>
            <person name="Maumus F."/>
            <person name="Salse J."/>
            <person name="Schmutz J."/>
            <person name="Rensing S.A."/>
        </authorList>
    </citation>
    <scope>NUCLEOTIDE SEQUENCE [LARGE SCALE GENOMIC DNA]</scope>
    <source>
        <strain evidence="2 3">cv. Gransden 2004</strain>
    </source>
</reference>
<gene>
    <name evidence="1" type="ORF">PHYPA_006882</name>
</gene>
<protein>
    <submittedName>
        <fullName evidence="1 2">Uncharacterized protein</fullName>
    </submittedName>
</protein>
<sequence>MLHRFLCAACSGAPCGSKASSGVGFYVSNHGAEVPSGFVCTCAESEVRWHLTLPGIRKDVLARRRGRELNCNILVDGAGTRVRFGLCEFKPR</sequence>
<dbReference type="Proteomes" id="UP000006727">
    <property type="component" value="Chromosome 4"/>
</dbReference>
<reference evidence="2" key="3">
    <citation type="submission" date="2020-12" db="UniProtKB">
        <authorList>
            <consortium name="EnsemblPlants"/>
        </authorList>
    </citation>
    <scope>IDENTIFICATION</scope>
</reference>
<name>A0A2K1KQD6_PHYPA</name>
<keyword evidence="3" id="KW-1185">Reference proteome</keyword>
<dbReference type="AlphaFoldDB" id="A0A2K1KQD6"/>
<dbReference type="EMBL" id="ABEU02000004">
    <property type="protein sequence ID" value="PNR55985.1"/>
    <property type="molecule type" value="Genomic_DNA"/>
</dbReference>